<keyword evidence="3" id="KW-1185">Reference proteome</keyword>
<dbReference type="PANTHER" id="PTHR24148">
    <property type="entry name" value="ANKYRIN REPEAT DOMAIN-CONTAINING PROTEIN 39 HOMOLOG-RELATED"/>
    <property type="match status" value="1"/>
</dbReference>
<feature type="domain" description="Heterokaryon incompatibility" evidence="1">
    <location>
        <begin position="40"/>
        <end position="121"/>
    </location>
</feature>
<gene>
    <name evidence="2" type="ORF">SETTUDRAFT_61258</name>
</gene>
<sequence>LKSSCREIRLLELPPLSQWSDQYEPACRLFHSSLDHDPRFRALSYVWGDQTDQRIIKVNGCTFKVNQNLFGALMGIVRSKTIVIWIDAICINQKDDEEKGWQVAMMGDIYRKASKVFAWLG</sequence>
<dbReference type="EMBL" id="KB908814">
    <property type="protein sequence ID" value="EOA84348.1"/>
    <property type="molecule type" value="Genomic_DNA"/>
</dbReference>
<dbReference type="InterPro" id="IPR052895">
    <property type="entry name" value="HetReg/Transcr_Mod"/>
</dbReference>
<dbReference type="OrthoDB" id="2157530at2759"/>
<feature type="non-terminal residue" evidence="2">
    <location>
        <position position="1"/>
    </location>
</feature>
<evidence type="ECO:0000313" key="3">
    <source>
        <dbReference type="Proteomes" id="UP000016935"/>
    </source>
</evidence>
<accession>R0JTE5</accession>
<dbReference type="HOGENOM" id="CLU_004184_6_2_1"/>
<reference evidence="2 3" key="2">
    <citation type="journal article" date="2013" name="PLoS Genet.">
        <title>Comparative genome structure, secondary metabolite, and effector coding capacity across Cochliobolus pathogens.</title>
        <authorList>
            <person name="Condon B.J."/>
            <person name="Leng Y."/>
            <person name="Wu D."/>
            <person name="Bushley K.E."/>
            <person name="Ohm R.A."/>
            <person name="Otillar R."/>
            <person name="Martin J."/>
            <person name="Schackwitz W."/>
            <person name="Grimwood J."/>
            <person name="MohdZainudin N."/>
            <person name="Xue C."/>
            <person name="Wang R."/>
            <person name="Manning V.A."/>
            <person name="Dhillon B."/>
            <person name="Tu Z.J."/>
            <person name="Steffenson B.J."/>
            <person name="Salamov A."/>
            <person name="Sun H."/>
            <person name="Lowry S."/>
            <person name="LaButti K."/>
            <person name="Han J."/>
            <person name="Copeland A."/>
            <person name="Lindquist E."/>
            <person name="Barry K."/>
            <person name="Schmutz J."/>
            <person name="Baker S.E."/>
            <person name="Ciuffetti L.M."/>
            <person name="Grigoriev I.V."/>
            <person name="Zhong S."/>
            <person name="Turgeon B.G."/>
        </authorList>
    </citation>
    <scope>NUCLEOTIDE SEQUENCE [LARGE SCALE GENOMIC DNA]</scope>
    <source>
        <strain evidence="3">28A</strain>
    </source>
</reference>
<reference evidence="2 3" key="1">
    <citation type="journal article" date="2012" name="PLoS Pathog.">
        <title>Diverse lifestyles and strategies of plant pathogenesis encoded in the genomes of eighteen Dothideomycetes fungi.</title>
        <authorList>
            <person name="Ohm R.A."/>
            <person name="Feau N."/>
            <person name="Henrissat B."/>
            <person name="Schoch C.L."/>
            <person name="Horwitz B.A."/>
            <person name="Barry K.W."/>
            <person name="Condon B.J."/>
            <person name="Copeland A.C."/>
            <person name="Dhillon B."/>
            <person name="Glaser F."/>
            <person name="Hesse C.N."/>
            <person name="Kosti I."/>
            <person name="LaButti K."/>
            <person name="Lindquist E.A."/>
            <person name="Lucas S."/>
            <person name="Salamov A.A."/>
            <person name="Bradshaw R.E."/>
            <person name="Ciuffetti L."/>
            <person name="Hamelin R.C."/>
            <person name="Kema G.H.J."/>
            <person name="Lawrence C."/>
            <person name="Scott J.A."/>
            <person name="Spatafora J.W."/>
            <person name="Turgeon B.G."/>
            <person name="de Wit P.J.G.M."/>
            <person name="Zhong S."/>
            <person name="Goodwin S.B."/>
            <person name="Grigoriev I.V."/>
        </authorList>
    </citation>
    <scope>NUCLEOTIDE SEQUENCE [LARGE SCALE GENOMIC DNA]</scope>
    <source>
        <strain evidence="3">28A</strain>
    </source>
</reference>
<dbReference type="Proteomes" id="UP000016935">
    <property type="component" value="Unassembled WGS sequence"/>
</dbReference>
<evidence type="ECO:0000313" key="2">
    <source>
        <dbReference type="EMBL" id="EOA84348.1"/>
    </source>
</evidence>
<feature type="non-terminal residue" evidence="2">
    <location>
        <position position="121"/>
    </location>
</feature>
<protein>
    <recommendedName>
        <fullName evidence="1">Heterokaryon incompatibility domain-containing protein</fullName>
    </recommendedName>
</protein>
<dbReference type="STRING" id="671987.R0JTE5"/>
<dbReference type="GeneID" id="19405264"/>
<proteinExistence type="predicted"/>
<dbReference type="PANTHER" id="PTHR24148:SF79">
    <property type="entry name" value="HETEROKARYON INCOMPATIBILITY DOMAIN-CONTAINING PROTEIN"/>
    <property type="match status" value="1"/>
</dbReference>
<dbReference type="AlphaFoldDB" id="R0JTE5"/>
<name>R0JTE5_EXST2</name>
<organism evidence="2 3">
    <name type="scientific">Exserohilum turcicum (strain 28A)</name>
    <name type="common">Northern leaf blight fungus</name>
    <name type="synonym">Setosphaeria turcica</name>
    <dbReference type="NCBI Taxonomy" id="671987"/>
    <lineage>
        <taxon>Eukaryota</taxon>
        <taxon>Fungi</taxon>
        <taxon>Dikarya</taxon>
        <taxon>Ascomycota</taxon>
        <taxon>Pezizomycotina</taxon>
        <taxon>Dothideomycetes</taxon>
        <taxon>Pleosporomycetidae</taxon>
        <taxon>Pleosporales</taxon>
        <taxon>Pleosporineae</taxon>
        <taxon>Pleosporaceae</taxon>
        <taxon>Exserohilum</taxon>
    </lineage>
</organism>
<dbReference type="InterPro" id="IPR010730">
    <property type="entry name" value="HET"/>
</dbReference>
<evidence type="ECO:0000259" key="1">
    <source>
        <dbReference type="Pfam" id="PF06985"/>
    </source>
</evidence>
<dbReference type="RefSeq" id="XP_008028191.1">
    <property type="nucleotide sequence ID" value="XM_008030000.1"/>
</dbReference>
<dbReference type="Pfam" id="PF06985">
    <property type="entry name" value="HET"/>
    <property type="match status" value="1"/>
</dbReference>